<organism evidence="5">
    <name type="scientific">Alexandrium catenella</name>
    <name type="common">Red tide dinoflagellate</name>
    <name type="synonym">Gonyaulax catenella</name>
    <dbReference type="NCBI Taxonomy" id="2925"/>
    <lineage>
        <taxon>Eukaryota</taxon>
        <taxon>Sar</taxon>
        <taxon>Alveolata</taxon>
        <taxon>Dinophyceae</taxon>
        <taxon>Gonyaulacales</taxon>
        <taxon>Pyrocystaceae</taxon>
        <taxon>Alexandrium</taxon>
    </lineage>
</organism>
<feature type="active site" description="Glycyl thioester intermediate" evidence="2">
    <location>
        <position position="60"/>
    </location>
</feature>
<dbReference type="AlphaFoldDB" id="A0A7S1QLD2"/>
<feature type="compositionally biased region" description="Basic and acidic residues" evidence="3">
    <location>
        <begin position="264"/>
        <end position="277"/>
    </location>
</feature>
<evidence type="ECO:0000313" key="5">
    <source>
        <dbReference type="EMBL" id="CAD9142295.1"/>
    </source>
</evidence>
<dbReference type="GO" id="GO:0004842">
    <property type="term" value="F:ubiquitin-protein transferase activity"/>
    <property type="evidence" value="ECO:0007669"/>
    <property type="project" value="InterPro"/>
</dbReference>
<dbReference type="InterPro" id="IPR000569">
    <property type="entry name" value="HECT_dom"/>
</dbReference>
<evidence type="ECO:0000256" key="1">
    <source>
        <dbReference type="ARBA" id="ARBA00022786"/>
    </source>
</evidence>
<evidence type="ECO:0000259" key="4">
    <source>
        <dbReference type="PROSITE" id="PS50237"/>
    </source>
</evidence>
<name>A0A7S1QLD2_ALECA</name>
<feature type="domain" description="HECT" evidence="4">
    <location>
        <begin position="10"/>
        <end position="71"/>
    </location>
</feature>
<dbReference type="Gene3D" id="3.30.2410.10">
    <property type="entry name" value="Hect, E3 ligase catalytic domain"/>
    <property type="match status" value="1"/>
</dbReference>
<proteinExistence type="predicted"/>
<dbReference type="EMBL" id="HBGE01045675">
    <property type="protein sequence ID" value="CAD9142295.1"/>
    <property type="molecule type" value="Transcribed_RNA"/>
</dbReference>
<gene>
    <name evidence="5" type="ORF">ACAT0790_LOCUS27569</name>
</gene>
<protein>
    <recommendedName>
        <fullName evidence="4">HECT domain-containing protein</fullName>
    </recommendedName>
</protein>
<dbReference type="PROSITE" id="PS50237">
    <property type="entry name" value="HECT"/>
    <property type="match status" value="1"/>
</dbReference>
<sequence length="302" mass="32578">MGSHRRPLLEEKRLFLLFLTGVEVPPEPGVERLQIELPFSAFSQEEHRAMLNMLPQAHTCTNTLELPNYHDALLESGVVKEEQGPEVLAAELRRVIGEKIRVAINESNGYELDAISVQDVEQVSDAPTAATAVPSVNAVEEARVSELPPIVTAAAPPVSGLLVRSATPGRRGSSPGAYPSTSHSPGPRLDRTPSPFPMEARPALKLPAIVPRKVLDLELEEQAPVAAVQTPELVSKTKAPSPPMQTDVDTLLHDCGLLSLLAEERQQPSRSPSEKKQLQKAANVGGSAFDLGEAVVVEDFDR</sequence>
<reference evidence="5" key="1">
    <citation type="submission" date="2021-01" db="EMBL/GenBank/DDBJ databases">
        <authorList>
            <person name="Corre E."/>
            <person name="Pelletier E."/>
            <person name="Niang G."/>
            <person name="Scheremetjew M."/>
            <person name="Finn R."/>
            <person name="Kale V."/>
            <person name="Holt S."/>
            <person name="Cochrane G."/>
            <person name="Meng A."/>
            <person name="Brown T."/>
            <person name="Cohen L."/>
        </authorList>
    </citation>
    <scope>NUCLEOTIDE SEQUENCE</scope>
    <source>
        <strain evidence="5">OF101</strain>
    </source>
</reference>
<evidence type="ECO:0000256" key="3">
    <source>
        <dbReference type="SAM" id="MobiDB-lite"/>
    </source>
</evidence>
<dbReference type="SUPFAM" id="SSF56204">
    <property type="entry name" value="Hect, E3 ligase catalytic domain"/>
    <property type="match status" value="1"/>
</dbReference>
<feature type="region of interest" description="Disordered" evidence="3">
    <location>
        <begin position="163"/>
        <end position="199"/>
    </location>
</feature>
<dbReference type="Pfam" id="PF00632">
    <property type="entry name" value="HECT"/>
    <property type="match status" value="1"/>
</dbReference>
<dbReference type="InterPro" id="IPR035983">
    <property type="entry name" value="Hect_E3_ubiquitin_ligase"/>
</dbReference>
<keyword evidence="1 2" id="KW-0833">Ubl conjugation pathway</keyword>
<accession>A0A7S1QLD2</accession>
<evidence type="ECO:0000256" key="2">
    <source>
        <dbReference type="PROSITE-ProRule" id="PRU00104"/>
    </source>
</evidence>
<feature type="region of interest" description="Disordered" evidence="3">
    <location>
        <begin position="264"/>
        <end position="283"/>
    </location>
</feature>